<dbReference type="GO" id="GO:0000727">
    <property type="term" value="P:double-strand break repair via break-induced replication"/>
    <property type="evidence" value="ECO:0007669"/>
    <property type="project" value="TreeGrafter"/>
</dbReference>
<dbReference type="EMBL" id="BLLF01005427">
    <property type="protein sequence ID" value="GFH31188.1"/>
    <property type="molecule type" value="Genomic_DNA"/>
</dbReference>
<evidence type="ECO:0000259" key="1">
    <source>
        <dbReference type="Pfam" id="PF14551"/>
    </source>
</evidence>
<dbReference type="InterPro" id="IPR033762">
    <property type="entry name" value="MCM_OB"/>
</dbReference>
<dbReference type="Gene3D" id="2.40.50.140">
    <property type="entry name" value="Nucleic acid-binding proteins"/>
    <property type="match status" value="1"/>
</dbReference>
<reference evidence="3 4" key="1">
    <citation type="submission" date="2020-02" db="EMBL/GenBank/DDBJ databases">
        <title>Draft genome sequence of Haematococcus lacustris strain NIES-144.</title>
        <authorList>
            <person name="Morimoto D."/>
            <person name="Nakagawa S."/>
            <person name="Yoshida T."/>
            <person name="Sawayama S."/>
        </authorList>
    </citation>
    <scope>NUCLEOTIDE SEQUENCE [LARGE SCALE GENOMIC DNA]</scope>
    <source>
        <strain evidence="3 4">NIES-144</strain>
    </source>
</reference>
<evidence type="ECO:0000313" key="3">
    <source>
        <dbReference type="EMBL" id="GFH31188.1"/>
    </source>
</evidence>
<dbReference type="InterPro" id="IPR031327">
    <property type="entry name" value="MCM"/>
</dbReference>
<keyword evidence="3" id="KW-0378">Hydrolase</keyword>
<dbReference type="GO" id="GO:0043138">
    <property type="term" value="F:3'-5' DNA helicase activity"/>
    <property type="evidence" value="ECO:0007669"/>
    <property type="project" value="TreeGrafter"/>
</dbReference>
<dbReference type="GO" id="GO:0017116">
    <property type="term" value="F:single-stranded DNA helicase activity"/>
    <property type="evidence" value="ECO:0007669"/>
    <property type="project" value="TreeGrafter"/>
</dbReference>
<dbReference type="GO" id="GO:0005634">
    <property type="term" value="C:nucleus"/>
    <property type="evidence" value="ECO:0007669"/>
    <property type="project" value="TreeGrafter"/>
</dbReference>
<sequence length="302" mass="33584">REAVDTEDIPLATIVANFRDFITKAEPQWDTDKKNQLFYQNQLYHNKDRLNVDLEHLRAENPHLAVEVETKPTVMLPLFEQAAVEVLQKHYADTDELAPAELAAQGVQVMLYSSSPLTQSRTRSIRDLAAENVSQLVMHKATAMTIQCRSCKGVMSIACSAGMGGAMIPSYCNLNRNALPGTDKCEAQPFQVLSDRSKYVDQQTLKLQEKPEDVPTGEMPRTVSLVVDRHLVGRITPGTRINVVGIYSAFKAKAMDRGPAALQQPYIRVVALQEEAGDSHSRFNFRHGRRCSGACQEQGDIS</sequence>
<keyword evidence="3" id="KW-0547">Nucleotide-binding</keyword>
<comment type="caution">
    <text evidence="3">The sequence shown here is derived from an EMBL/GenBank/DDBJ whole genome shotgun (WGS) entry which is preliminary data.</text>
</comment>
<dbReference type="InterPro" id="IPR027925">
    <property type="entry name" value="MCM_N"/>
</dbReference>
<dbReference type="AlphaFoldDB" id="A0A6A0AEW2"/>
<keyword evidence="4" id="KW-1185">Reference proteome</keyword>
<dbReference type="Pfam" id="PF17207">
    <property type="entry name" value="MCM_OB"/>
    <property type="match status" value="1"/>
</dbReference>
<dbReference type="Proteomes" id="UP000485058">
    <property type="component" value="Unassembled WGS sequence"/>
</dbReference>
<gene>
    <name evidence="3" type="ORF">HaLaN_30175</name>
</gene>
<feature type="domain" description="MCM OB" evidence="2">
    <location>
        <begin position="136"/>
        <end position="250"/>
    </location>
</feature>
<keyword evidence="3" id="KW-0347">Helicase</keyword>
<protein>
    <submittedName>
        <fullName evidence="3">DNA helicase</fullName>
    </submittedName>
</protein>
<organism evidence="3 4">
    <name type="scientific">Haematococcus lacustris</name>
    <name type="common">Green alga</name>
    <name type="synonym">Haematococcus pluvialis</name>
    <dbReference type="NCBI Taxonomy" id="44745"/>
    <lineage>
        <taxon>Eukaryota</taxon>
        <taxon>Viridiplantae</taxon>
        <taxon>Chlorophyta</taxon>
        <taxon>core chlorophytes</taxon>
        <taxon>Chlorophyceae</taxon>
        <taxon>CS clade</taxon>
        <taxon>Chlamydomonadales</taxon>
        <taxon>Haematococcaceae</taxon>
        <taxon>Haematococcus</taxon>
    </lineage>
</organism>
<keyword evidence="3" id="KW-0067">ATP-binding</keyword>
<accession>A0A6A0AEW2</accession>
<dbReference type="GO" id="GO:0042555">
    <property type="term" value="C:MCM complex"/>
    <property type="evidence" value="ECO:0007669"/>
    <property type="project" value="TreeGrafter"/>
</dbReference>
<dbReference type="SUPFAM" id="SSF50249">
    <property type="entry name" value="Nucleic acid-binding proteins"/>
    <property type="match status" value="1"/>
</dbReference>
<dbReference type="GO" id="GO:0006270">
    <property type="term" value="P:DNA replication initiation"/>
    <property type="evidence" value="ECO:0007669"/>
    <property type="project" value="TreeGrafter"/>
</dbReference>
<dbReference type="Gene3D" id="3.30.1640.10">
    <property type="entry name" value="mini-chromosome maintenance (MCM) complex, chain A, domain 1"/>
    <property type="match status" value="1"/>
</dbReference>
<dbReference type="Pfam" id="PF14551">
    <property type="entry name" value="MCM_N"/>
    <property type="match status" value="1"/>
</dbReference>
<dbReference type="PANTHER" id="PTHR11630:SF42">
    <property type="entry name" value="DNA REPLICATION LICENSING FACTOR MCM5"/>
    <property type="match status" value="1"/>
</dbReference>
<dbReference type="PANTHER" id="PTHR11630">
    <property type="entry name" value="DNA REPLICATION LICENSING FACTOR MCM FAMILY MEMBER"/>
    <property type="match status" value="1"/>
</dbReference>
<dbReference type="SMART" id="SM00350">
    <property type="entry name" value="MCM"/>
    <property type="match status" value="1"/>
</dbReference>
<evidence type="ECO:0000259" key="2">
    <source>
        <dbReference type="Pfam" id="PF17207"/>
    </source>
</evidence>
<feature type="domain" description="MCM N-terminal" evidence="1">
    <location>
        <begin position="17"/>
        <end position="96"/>
    </location>
</feature>
<dbReference type="InterPro" id="IPR012340">
    <property type="entry name" value="NA-bd_OB-fold"/>
</dbReference>
<name>A0A6A0AEW2_HAELA</name>
<proteinExistence type="predicted"/>
<dbReference type="GO" id="GO:0005524">
    <property type="term" value="F:ATP binding"/>
    <property type="evidence" value="ECO:0007669"/>
    <property type="project" value="InterPro"/>
</dbReference>
<evidence type="ECO:0000313" key="4">
    <source>
        <dbReference type="Proteomes" id="UP000485058"/>
    </source>
</evidence>
<dbReference type="GO" id="GO:0003697">
    <property type="term" value="F:single-stranded DNA binding"/>
    <property type="evidence" value="ECO:0007669"/>
    <property type="project" value="TreeGrafter"/>
</dbReference>
<feature type="non-terminal residue" evidence="3">
    <location>
        <position position="1"/>
    </location>
</feature>